<keyword evidence="2" id="KW-1003">Cell membrane</keyword>
<dbReference type="EMBL" id="CP096658">
    <property type="protein sequence ID" value="UPV99261.1"/>
    <property type="molecule type" value="Genomic_DNA"/>
</dbReference>
<comment type="subcellular location">
    <subcellularLocation>
        <location evidence="1">Cell membrane</location>
        <topology evidence="1">Multi-pass membrane protein</topology>
    </subcellularLocation>
</comment>
<dbReference type="KEGG" id="haxz:M0R88_12085"/>
<evidence type="ECO:0000256" key="4">
    <source>
        <dbReference type="ARBA" id="ARBA00022989"/>
    </source>
</evidence>
<feature type="transmembrane region" description="Helical" evidence="6">
    <location>
        <begin position="124"/>
        <end position="151"/>
    </location>
</feature>
<dbReference type="GeneID" id="72190606"/>
<protein>
    <submittedName>
        <fullName evidence="8">Sodium:proton antiporter</fullName>
    </submittedName>
</protein>
<accession>A0A8U0IGA3</accession>
<dbReference type="PANTHER" id="PTHR33932">
    <property type="entry name" value="NA(+)/H(+) ANTIPORTER SUBUNIT B"/>
    <property type="match status" value="1"/>
</dbReference>
<keyword evidence="3 6" id="KW-0812">Transmembrane</keyword>
<proteinExistence type="predicted"/>
<evidence type="ECO:0000256" key="3">
    <source>
        <dbReference type="ARBA" id="ARBA00022692"/>
    </source>
</evidence>
<evidence type="ECO:0000259" key="7">
    <source>
        <dbReference type="Pfam" id="PF04039"/>
    </source>
</evidence>
<feature type="domain" description="Na+/H+ antiporter MnhB subunit-related protein" evidence="7">
    <location>
        <begin position="5"/>
        <end position="146"/>
    </location>
</feature>
<dbReference type="GO" id="GO:0005886">
    <property type="term" value="C:plasma membrane"/>
    <property type="evidence" value="ECO:0007669"/>
    <property type="project" value="UniProtKB-SubCell"/>
</dbReference>
<evidence type="ECO:0000256" key="5">
    <source>
        <dbReference type="ARBA" id="ARBA00023136"/>
    </source>
</evidence>
<dbReference type="PANTHER" id="PTHR33932:SF4">
    <property type="entry name" value="NA(+)_H(+) ANTIPORTER SUBUNIT B"/>
    <property type="match status" value="1"/>
</dbReference>
<dbReference type="InterPro" id="IPR007182">
    <property type="entry name" value="MnhB"/>
</dbReference>
<evidence type="ECO:0000256" key="1">
    <source>
        <dbReference type="ARBA" id="ARBA00004651"/>
    </source>
</evidence>
<reference evidence="8" key="1">
    <citation type="submission" date="2022-04" db="EMBL/GenBank/DDBJ databases">
        <title>Diverse halophilic archaea isolated from saline environments.</title>
        <authorList>
            <person name="Cui H.-L."/>
        </authorList>
    </citation>
    <scope>NUCLEOTIDE SEQUENCE</scope>
    <source>
        <strain evidence="8">XZYJT40</strain>
    </source>
</reference>
<sequence length="154" mass="16430">MSTVIARTVTRTVVPIILVTAVALLLQGHNLPGGGFIGGVLTVTAFALIYVIYGLDYLEEELLHQNRETIIESIQHGIVGNYQIAFGVGLAVAAVAGLVPILFGSNFLYQDFWVLHHLPIYGELHVASALAFDLGVYFVVVGALLTILAVVGSE</sequence>
<dbReference type="Proteomes" id="UP000830434">
    <property type="component" value="Chromosome"/>
</dbReference>
<evidence type="ECO:0000256" key="2">
    <source>
        <dbReference type="ARBA" id="ARBA00022475"/>
    </source>
</evidence>
<dbReference type="RefSeq" id="WP_248653759.1">
    <property type="nucleotide sequence ID" value="NZ_CP096658.1"/>
</dbReference>
<organism evidence="8 9">
    <name type="scientific">Halorussus gelatinilyticus</name>
    <dbReference type="NCBI Taxonomy" id="2937524"/>
    <lineage>
        <taxon>Archaea</taxon>
        <taxon>Methanobacteriati</taxon>
        <taxon>Methanobacteriota</taxon>
        <taxon>Stenosarchaea group</taxon>
        <taxon>Halobacteria</taxon>
        <taxon>Halobacteriales</taxon>
        <taxon>Haladaptataceae</taxon>
        <taxon>Halorussus</taxon>
    </lineage>
</organism>
<keyword evidence="4 6" id="KW-1133">Transmembrane helix</keyword>
<dbReference type="InterPro" id="IPR050622">
    <property type="entry name" value="CPA3_antiporter_subunitB"/>
</dbReference>
<dbReference type="Pfam" id="PF04039">
    <property type="entry name" value="MnhB"/>
    <property type="match status" value="1"/>
</dbReference>
<evidence type="ECO:0000313" key="9">
    <source>
        <dbReference type="Proteomes" id="UP000830434"/>
    </source>
</evidence>
<evidence type="ECO:0000313" key="8">
    <source>
        <dbReference type="EMBL" id="UPV99261.1"/>
    </source>
</evidence>
<feature type="transmembrane region" description="Helical" evidence="6">
    <location>
        <begin position="12"/>
        <end position="29"/>
    </location>
</feature>
<dbReference type="AlphaFoldDB" id="A0A8U0IGA3"/>
<keyword evidence="5 6" id="KW-0472">Membrane</keyword>
<keyword evidence="9" id="KW-1185">Reference proteome</keyword>
<gene>
    <name evidence="8" type="ORF">M0R88_12085</name>
</gene>
<feature type="transmembrane region" description="Helical" evidence="6">
    <location>
        <begin position="35"/>
        <end position="58"/>
    </location>
</feature>
<name>A0A8U0IGA3_9EURY</name>
<feature type="transmembrane region" description="Helical" evidence="6">
    <location>
        <begin position="79"/>
        <end position="104"/>
    </location>
</feature>
<evidence type="ECO:0000256" key="6">
    <source>
        <dbReference type="SAM" id="Phobius"/>
    </source>
</evidence>